<comment type="caution">
    <text evidence="1">The sequence shown here is derived from an EMBL/GenBank/DDBJ whole genome shotgun (WGS) entry which is preliminary data.</text>
</comment>
<dbReference type="Proteomes" id="UP000789702">
    <property type="component" value="Unassembled WGS sequence"/>
</dbReference>
<proteinExistence type="predicted"/>
<evidence type="ECO:0000313" key="2">
    <source>
        <dbReference type="Proteomes" id="UP000789702"/>
    </source>
</evidence>
<keyword evidence="2" id="KW-1185">Reference proteome</keyword>
<reference evidence="1" key="1">
    <citation type="submission" date="2021-06" db="EMBL/GenBank/DDBJ databases">
        <authorList>
            <person name="Kallberg Y."/>
            <person name="Tangrot J."/>
            <person name="Rosling A."/>
        </authorList>
    </citation>
    <scope>NUCLEOTIDE SEQUENCE</scope>
    <source>
        <strain evidence="1">IL203A</strain>
    </source>
</reference>
<sequence length="45" mass="5129">MSENIFSYMSKQTKIFDTSNENIKVTVEGINGDIARIFLVDKMIS</sequence>
<name>A0ACA9K617_9GLOM</name>
<organism evidence="1 2">
    <name type="scientific">Dentiscutata heterogama</name>
    <dbReference type="NCBI Taxonomy" id="1316150"/>
    <lineage>
        <taxon>Eukaryota</taxon>
        <taxon>Fungi</taxon>
        <taxon>Fungi incertae sedis</taxon>
        <taxon>Mucoromycota</taxon>
        <taxon>Glomeromycotina</taxon>
        <taxon>Glomeromycetes</taxon>
        <taxon>Diversisporales</taxon>
        <taxon>Gigasporaceae</taxon>
        <taxon>Dentiscutata</taxon>
    </lineage>
</organism>
<dbReference type="EMBL" id="CAJVPU010000565">
    <property type="protein sequence ID" value="CAG8454652.1"/>
    <property type="molecule type" value="Genomic_DNA"/>
</dbReference>
<accession>A0ACA9K617</accession>
<protein>
    <submittedName>
        <fullName evidence="1">11598_t:CDS:1</fullName>
    </submittedName>
</protein>
<evidence type="ECO:0000313" key="1">
    <source>
        <dbReference type="EMBL" id="CAG8454652.1"/>
    </source>
</evidence>
<gene>
    <name evidence="1" type="ORF">DHETER_LOCUS1012</name>
</gene>
<feature type="non-terminal residue" evidence="1">
    <location>
        <position position="45"/>
    </location>
</feature>